<sequence length="270" mass="29295">MSKLVFLSHIHEEKDLALLLKVALEDEFGGFVDVFQSSDGVSIPAGANFLKRVENGLADCVAAIYLISPQSVKRNWINFELGAVWIRSVLSTRAGDGEIPALPICHSGSTPGSLPAPLNNLNGILATEASQLEAAFRSIQSAVGGKGRLKTDFDVLAHKALQFQESYTIGANLARLFHILHGTREDMKTLIQTCESIPSGPNVPIDIGWRENDEILQLEALESNELKGHIRVDVSKGGVNFAQNRASVGAKVKIEISRGLLIKHKAELLR</sequence>
<dbReference type="EMBL" id="JANUGV010000001">
    <property type="protein sequence ID" value="MCS0607241.1"/>
    <property type="molecule type" value="Genomic_DNA"/>
</dbReference>
<proteinExistence type="predicted"/>
<dbReference type="SUPFAM" id="SSF52200">
    <property type="entry name" value="Toll/Interleukin receptor TIR domain"/>
    <property type="match status" value="1"/>
</dbReference>
<dbReference type="RefSeq" id="WP_258854990.1">
    <property type="nucleotide sequence ID" value="NZ_JANUGV010000001.1"/>
</dbReference>
<dbReference type="InterPro" id="IPR000157">
    <property type="entry name" value="TIR_dom"/>
</dbReference>
<feature type="domain" description="TIR" evidence="1">
    <location>
        <begin position="1"/>
        <end position="143"/>
    </location>
</feature>
<keyword evidence="3" id="KW-1185">Reference proteome</keyword>
<organism evidence="2 3">
    <name type="scientific">Massilia solisilvae</name>
    <dbReference type="NCBI Taxonomy" id="1811225"/>
    <lineage>
        <taxon>Bacteria</taxon>
        <taxon>Pseudomonadati</taxon>
        <taxon>Pseudomonadota</taxon>
        <taxon>Betaproteobacteria</taxon>
        <taxon>Burkholderiales</taxon>
        <taxon>Oxalobacteraceae</taxon>
        <taxon>Telluria group</taxon>
        <taxon>Massilia</taxon>
    </lineage>
</organism>
<evidence type="ECO:0000259" key="1">
    <source>
        <dbReference type="PROSITE" id="PS50104"/>
    </source>
</evidence>
<dbReference type="Proteomes" id="UP001205861">
    <property type="component" value="Unassembled WGS sequence"/>
</dbReference>
<dbReference type="InterPro" id="IPR035897">
    <property type="entry name" value="Toll_tir_struct_dom_sf"/>
</dbReference>
<accession>A0ABT2BFE4</accession>
<name>A0ABT2BFE4_9BURK</name>
<dbReference type="Gene3D" id="3.40.50.10140">
    <property type="entry name" value="Toll/interleukin-1 receptor homology (TIR) domain"/>
    <property type="match status" value="1"/>
</dbReference>
<gene>
    <name evidence="2" type="ORF">NX773_03545</name>
</gene>
<comment type="caution">
    <text evidence="2">The sequence shown here is derived from an EMBL/GenBank/DDBJ whole genome shotgun (WGS) entry which is preliminary data.</text>
</comment>
<dbReference type="PROSITE" id="PS50104">
    <property type="entry name" value="TIR"/>
    <property type="match status" value="1"/>
</dbReference>
<reference evidence="2 3" key="1">
    <citation type="submission" date="2022-08" db="EMBL/GenBank/DDBJ databases">
        <title>Reclassification of Massilia species as members of the genera Telluria, Duganella, Pseudoduganella, Mokoshia gen. nov. and Zemynaea gen. nov. using orthogonal and non-orthogonal genome-based approaches.</title>
        <authorList>
            <person name="Bowman J.P."/>
        </authorList>
    </citation>
    <scope>NUCLEOTIDE SEQUENCE [LARGE SCALE GENOMIC DNA]</scope>
    <source>
        <strain evidence="2 3">JCM 31607</strain>
    </source>
</reference>
<protein>
    <submittedName>
        <fullName evidence="2">Toll/interleukin-1 receptor domain-containing protein</fullName>
    </submittedName>
</protein>
<evidence type="ECO:0000313" key="3">
    <source>
        <dbReference type="Proteomes" id="UP001205861"/>
    </source>
</evidence>
<dbReference type="Pfam" id="PF13676">
    <property type="entry name" value="TIR_2"/>
    <property type="match status" value="1"/>
</dbReference>
<evidence type="ECO:0000313" key="2">
    <source>
        <dbReference type="EMBL" id="MCS0607241.1"/>
    </source>
</evidence>
<keyword evidence="2" id="KW-0675">Receptor</keyword>